<feature type="transmembrane region" description="Helical" evidence="6">
    <location>
        <begin position="70"/>
        <end position="93"/>
    </location>
</feature>
<evidence type="ECO:0000256" key="4">
    <source>
        <dbReference type="ARBA" id="ARBA00022989"/>
    </source>
</evidence>
<dbReference type="PANTHER" id="PTHR30086">
    <property type="entry name" value="ARGININE EXPORTER PROTEIN ARGO"/>
    <property type="match status" value="1"/>
</dbReference>
<gene>
    <name evidence="7" type="ORF">WMW72_33415</name>
</gene>
<evidence type="ECO:0000256" key="2">
    <source>
        <dbReference type="ARBA" id="ARBA00022475"/>
    </source>
</evidence>
<feature type="transmembrane region" description="Helical" evidence="6">
    <location>
        <begin position="148"/>
        <end position="169"/>
    </location>
</feature>
<name>A0ABU9DV89_9BACL</name>
<accession>A0ABU9DV89</accession>
<protein>
    <submittedName>
        <fullName evidence="7">LysE/ArgO family amino acid transporter</fullName>
    </submittedName>
</protein>
<keyword evidence="2" id="KW-1003">Cell membrane</keyword>
<evidence type="ECO:0000256" key="6">
    <source>
        <dbReference type="SAM" id="Phobius"/>
    </source>
</evidence>
<evidence type="ECO:0000313" key="8">
    <source>
        <dbReference type="Proteomes" id="UP001469365"/>
    </source>
</evidence>
<comment type="subcellular location">
    <subcellularLocation>
        <location evidence="1">Cell membrane</location>
        <topology evidence="1">Multi-pass membrane protein</topology>
    </subcellularLocation>
</comment>
<dbReference type="Proteomes" id="UP001469365">
    <property type="component" value="Unassembled WGS sequence"/>
</dbReference>
<keyword evidence="8" id="KW-1185">Reference proteome</keyword>
<dbReference type="EMBL" id="JBBPCC010000035">
    <property type="protein sequence ID" value="MEK8132791.1"/>
    <property type="molecule type" value="Genomic_DNA"/>
</dbReference>
<keyword evidence="4 6" id="KW-1133">Transmembrane helix</keyword>
<evidence type="ECO:0000256" key="5">
    <source>
        <dbReference type="ARBA" id="ARBA00023136"/>
    </source>
</evidence>
<feature type="transmembrane region" description="Helical" evidence="6">
    <location>
        <begin position="114"/>
        <end position="136"/>
    </location>
</feature>
<organism evidence="7 8">
    <name type="scientific">Paenibacillus filicis</name>
    <dbReference type="NCBI Taxonomy" id="669464"/>
    <lineage>
        <taxon>Bacteria</taxon>
        <taxon>Bacillati</taxon>
        <taxon>Bacillota</taxon>
        <taxon>Bacilli</taxon>
        <taxon>Bacillales</taxon>
        <taxon>Paenibacillaceae</taxon>
        <taxon>Paenibacillus</taxon>
    </lineage>
</organism>
<evidence type="ECO:0000256" key="1">
    <source>
        <dbReference type="ARBA" id="ARBA00004651"/>
    </source>
</evidence>
<keyword evidence="3 6" id="KW-0812">Transmembrane</keyword>
<dbReference type="PANTHER" id="PTHR30086:SF20">
    <property type="entry name" value="ARGININE EXPORTER PROTEIN ARGO-RELATED"/>
    <property type="match status" value="1"/>
</dbReference>
<dbReference type="InterPro" id="IPR001123">
    <property type="entry name" value="LeuE-type"/>
</dbReference>
<keyword evidence="5 6" id="KW-0472">Membrane</keyword>
<dbReference type="Pfam" id="PF01810">
    <property type="entry name" value="LysE"/>
    <property type="match status" value="1"/>
</dbReference>
<feature type="transmembrane region" description="Helical" evidence="6">
    <location>
        <begin position="181"/>
        <end position="202"/>
    </location>
</feature>
<dbReference type="RefSeq" id="WP_341419914.1">
    <property type="nucleotide sequence ID" value="NZ_JBBPCC010000035.1"/>
</dbReference>
<reference evidence="7 8" key="1">
    <citation type="submission" date="2024-04" db="EMBL/GenBank/DDBJ databases">
        <title>draft genome sequnece of Paenibacillus filicis.</title>
        <authorList>
            <person name="Kim D.-U."/>
        </authorList>
    </citation>
    <scope>NUCLEOTIDE SEQUENCE [LARGE SCALE GENOMIC DNA]</scope>
    <source>
        <strain evidence="7 8">KACC14197</strain>
    </source>
</reference>
<evidence type="ECO:0000256" key="3">
    <source>
        <dbReference type="ARBA" id="ARBA00022692"/>
    </source>
</evidence>
<sequence>MFGAILHGFMLALGLILPLGVQNVFVFNQGALHARFRRAIPAILTASLCDTLLISLAILGVSVVVFEYEWVRILLFSLGIGFLVYMGVVTWKNRAHAAEHKQDAARSLTAKKQVTFALSVSLLNPHAVLDTVGVIGTSSLTYAGPVKAAFAVTCIGVSWLWFLGLGLAGRAAGRLDSSGRFLSGIHAVSAVIMWGTAIYLAYSLLRIWLV</sequence>
<evidence type="ECO:0000313" key="7">
    <source>
        <dbReference type="EMBL" id="MEK8132791.1"/>
    </source>
</evidence>
<feature type="transmembrane region" description="Helical" evidence="6">
    <location>
        <begin position="39"/>
        <end position="64"/>
    </location>
</feature>
<comment type="caution">
    <text evidence="7">The sequence shown here is derived from an EMBL/GenBank/DDBJ whole genome shotgun (WGS) entry which is preliminary data.</text>
</comment>
<feature type="transmembrane region" description="Helical" evidence="6">
    <location>
        <begin position="6"/>
        <end position="27"/>
    </location>
</feature>
<proteinExistence type="predicted"/>